<dbReference type="InterPro" id="IPR050498">
    <property type="entry name" value="Ycf3"/>
</dbReference>
<dbReference type="Pfam" id="PF13181">
    <property type="entry name" value="TPR_8"/>
    <property type="match status" value="1"/>
</dbReference>
<dbReference type="PROSITE" id="PS50005">
    <property type="entry name" value="TPR"/>
    <property type="match status" value="2"/>
</dbReference>
<dbReference type="Gene3D" id="1.25.40.10">
    <property type="entry name" value="Tetratricopeptide repeat domain"/>
    <property type="match status" value="3"/>
</dbReference>
<sequence>MKRPILIFAIIGAFFFSAANAQENEGFLQEVNQDDLGNVTDEFQEYFFEALKQKGIENYEKAITALEECERLQPQNPVIFFEMAKNYKALENFNLAEENFRKALELAPQKEAILAGLYDTYMLGKNYEEAVLVVKELIPLENSYNEDLANLYMLSGRYDEALQLIDELDRKLGSSSYREKMRRQIYALTNNTEAQISNLQEEISTDPENEQNYLNLIYVHSQDGNDEEAFKIAQELLKTNPASTLVHLALYKFYLDKGETEAAVNSMKKVFRSEEIDPDSKYKVLNDFLLFAGENPQYEQDLMEMAELLSEAEERPELYRELGQYYLKNGSKQEAMGFFEKALLQNPDDFELTRSALLLQLEFSKFEAAAGLSEEALEIFPAQPILYLLRGVALNALKQFNEAEEILTFGLDFLIDDKKIESDFYAQLALANAGLENEEKAAEFSRKAKLTLKEIN</sequence>
<dbReference type="InterPro" id="IPR019734">
    <property type="entry name" value="TPR_rpt"/>
</dbReference>
<accession>A0ABU3D1D9</accession>
<evidence type="ECO:0000313" key="6">
    <source>
        <dbReference type="Proteomes" id="UP001262582"/>
    </source>
</evidence>
<evidence type="ECO:0000256" key="1">
    <source>
        <dbReference type="ARBA" id="ARBA00022737"/>
    </source>
</evidence>
<dbReference type="InterPro" id="IPR013105">
    <property type="entry name" value="TPR_2"/>
</dbReference>
<dbReference type="InterPro" id="IPR011990">
    <property type="entry name" value="TPR-like_helical_dom_sf"/>
</dbReference>
<evidence type="ECO:0000256" key="4">
    <source>
        <dbReference type="SAM" id="SignalP"/>
    </source>
</evidence>
<evidence type="ECO:0000256" key="2">
    <source>
        <dbReference type="ARBA" id="ARBA00022803"/>
    </source>
</evidence>
<feature type="repeat" description="TPR" evidence="3">
    <location>
        <begin position="316"/>
        <end position="349"/>
    </location>
</feature>
<keyword evidence="4" id="KW-0732">Signal</keyword>
<evidence type="ECO:0000256" key="3">
    <source>
        <dbReference type="PROSITE-ProRule" id="PRU00339"/>
    </source>
</evidence>
<dbReference type="Proteomes" id="UP001262582">
    <property type="component" value="Unassembled WGS sequence"/>
</dbReference>
<dbReference type="Pfam" id="PF13176">
    <property type="entry name" value="TPR_7"/>
    <property type="match status" value="1"/>
</dbReference>
<comment type="caution">
    <text evidence="5">The sequence shown here is derived from an EMBL/GenBank/DDBJ whole genome shotgun (WGS) entry which is preliminary data.</text>
</comment>
<dbReference type="SUPFAM" id="SSF81901">
    <property type="entry name" value="HCP-like"/>
    <property type="match status" value="1"/>
</dbReference>
<dbReference type="Pfam" id="PF07719">
    <property type="entry name" value="TPR_2"/>
    <property type="match status" value="1"/>
</dbReference>
<feature type="chain" id="PRO_5046590869" evidence="4">
    <location>
        <begin position="22"/>
        <end position="456"/>
    </location>
</feature>
<feature type="repeat" description="TPR" evidence="3">
    <location>
        <begin position="77"/>
        <end position="110"/>
    </location>
</feature>
<dbReference type="RefSeq" id="WP_311501790.1">
    <property type="nucleotide sequence ID" value="NZ_JAVRHK010000001.1"/>
</dbReference>
<keyword evidence="1" id="KW-0677">Repeat</keyword>
<keyword evidence="2 3" id="KW-0802">TPR repeat</keyword>
<dbReference type="SMART" id="SM00028">
    <property type="entry name" value="TPR"/>
    <property type="match status" value="4"/>
</dbReference>
<protein>
    <submittedName>
        <fullName evidence="5">Tetratricopeptide repeat protein</fullName>
    </submittedName>
</protein>
<evidence type="ECO:0000313" key="5">
    <source>
        <dbReference type="EMBL" id="MDT0675332.1"/>
    </source>
</evidence>
<dbReference type="EMBL" id="JAVRHK010000001">
    <property type="protein sequence ID" value="MDT0675332.1"/>
    <property type="molecule type" value="Genomic_DNA"/>
</dbReference>
<name>A0ABU3D1D9_9FLAO</name>
<dbReference type="PROSITE" id="PS50293">
    <property type="entry name" value="TPR_REGION"/>
    <property type="match status" value="1"/>
</dbReference>
<feature type="signal peptide" evidence="4">
    <location>
        <begin position="1"/>
        <end position="21"/>
    </location>
</feature>
<dbReference type="SUPFAM" id="SSF48452">
    <property type="entry name" value="TPR-like"/>
    <property type="match status" value="1"/>
</dbReference>
<proteinExistence type="predicted"/>
<dbReference type="PANTHER" id="PTHR44858">
    <property type="entry name" value="TETRATRICOPEPTIDE REPEAT PROTEIN 6"/>
    <property type="match status" value="1"/>
</dbReference>
<gene>
    <name evidence="5" type="ORF">RM539_01885</name>
</gene>
<dbReference type="PANTHER" id="PTHR44858:SF1">
    <property type="entry name" value="UDP-N-ACETYLGLUCOSAMINE--PEPTIDE N-ACETYLGLUCOSAMINYLTRANSFERASE SPINDLY-RELATED"/>
    <property type="match status" value="1"/>
</dbReference>
<reference evidence="5 6" key="1">
    <citation type="submission" date="2023-09" db="EMBL/GenBank/DDBJ databases">
        <authorList>
            <person name="Rey-Velasco X."/>
        </authorList>
    </citation>
    <scope>NUCLEOTIDE SEQUENCE [LARGE SCALE GENOMIC DNA]</scope>
    <source>
        <strain evidence="5 6">F117</strain>
    </source>
</reference>
<organism evidence="5 6">
    <name type="scientific">Autumnicola musiva</name>
    <dbReference type="NCBI Taxonomy" id="3075589"/>
    <lineage>
        <taxon>Bacteria</taxon>
        <taxon>Pseudomonadati</taxon>
        <taxon>Bacteroidota</taxon>
        <taxon>Flavobacteriia</taxon>
        <taxon>Flavobacteriales</taxon>
        <taxon>Flavobacteriaceae</taxon>
        <taxon>Autumnicola</taxon>
    </lineage>
</organism>
<keyword evidence="6" id="KW-1185">Reference proteome</keyword>